<dbReference type="InterPro" id="IPR050697">
    <property type="entry name" value="Adenylyl/Guanylyl_Cyclase_3/4"/>
</dbReference>
<dbReference type="PANTHER" id="PTHR43081">
    <property type="entry name" value="ADENYLATE CYCLASE, TERMINAL-DIFFERENTIATION SPECIFIC-RELATED"/>
    <property type="match status" value="1"/>
</dbReference>
<protein>
    <submittedName>
        <fullName evidence="2">PAS-domain containing protein</fullName>
    </submittedName>
</protein>
<dbReference type="InterPro" id="IPR035965">
    <property type="entry name" value="PAS-like_dom_sf"/>
</dbReference>
<dbReference type="SUPFAM" id="SSF55785">
    <property type="entry name" value="PYP-like sensor domain (PAS domain)"/>
    <property type="match status" value="1"/>
</dbReference>
<name>A0AAW5QW55_9HYPH</name>
<dbReference type="GO" id="GO:0035556">
    <property type="term" value="P:intracellular signal transduction"/>
    <property type="evidence" value="ECO:0007669"/>
    <property type="project" value="InterPro"/>
</dbReference>
<dbReference type="GO" id="GO:0004016">
    <property type="term" value="F:adenylate cyclase activity"/>
    <property type="evidence" value="ECO:0007669"/>
    <property type="project" value="UniProtKB-ARBA"/>
</dbReference>
<evidence type="ECO:0000313" key="3">
    <source>
        <dbReference type="Proteomes" id="UP001320898"/>
    </source>
</evidence>
<dbReference type="RefSeq" id="WP_261614115.1">
    <property type="nucleotide sequence ID" value="NZ_JALIDZ010000001.1"/>
</dbReference>
<dbReference type="PANTHER" id="PTHR43081:SF18">
    <property type="entry name" value="BLL7624 PROTEIN"/>
    <property type="match status" value="1"/>
</dbReference>
<dbReference type="Gene3D" id="3.30.70.1230">
    <property type="entry name" value="Nucleotide cyclase"/>
    <property type="match status" value="1"/>
</dbReference>
<evidence type="ECO:0000259" key="1">
    <source>
        <dbReference type="PROSITE" id="PS50125"/>
    </source>
</evidence>
<reference evidence="2 3" key="1">
    <citation type="submission" date="2022-04" db="EMBL/GenBank/DDBJ databases">
        <authorList>
            <person name="Ye Y.-Q."/>
            <person name="Du Z.-J."/>
        </authorList>
    </citation>
    <scope>NUCLEOTIDE SEQUENCE [LARGE SCALE GENOMIC DNA]</scope>
    <source>
        <strain evidence="2 3">A6E488</strain>
    </source>
</reference>
<dbReference type="GO" id="GO:0006171">
    <property type="term" value="P:cAMP biosynthetic process"/>
    <property type="evidence" value="ECO:0007669"/>
    <property type="project" value="TreeGrafter"/>
</dbReference>
<dbReference type="PROSITE" id="PS50125">
    <property type="entry name" value="GUANYLATE_CYCLASE_2"/>
    <property type="match status" value="1"/>
</dbReference>
<sequence length="422" mass="48026">MEQRQAIDTPFAREAIDSESQLKVVLEHITGALIYTDRHMNIVCCNNNLIEMYGAPLDLLQPGEPYAAFLKWLAVRGYYGEGDVDALIADRLDGLRNPSGKSFEDHTPDGRIYRVWRRDAVDGGTVTVMTDVTDQKQAERAVLEGRRQAEQTNRKLATLSSKLSKYLSPQIYQSVFGRDQNVEMPSKRKKLTVFFSDIAAFTEATDDMEPEELTDVLNHYLSEMSGIAFRYGATIDKYIGDAMLLFFGDPETRGVKEDAETCVKMAISMQCRMRELEQEWRDRGLQRPFHVRMGISTGFCTVGNFGSHDRFDYTIIGREVNLAARLQSAAEPGSIFLSYETNALVKDVVLTEPQPPITLKGFARPINCYRIVDTYDELAKDDRVILREREGLRVLVDLTKQDRREAISILEEVLSRLKERLH</sequence>
<dbReference type="EMBL" id="JALIDZ010000001">
    <property type="protein sequence ID" value="MCT8970549.1"/>
    <property type="molecule type" value="Genomic_DNA"/>
</dbReference>
<dbReference type="SUPFAM" id="SSF55073">
    <property type="entry name" value="Nucleotide cyclase"/>
    <property type="match status" value="1"/>
</dbReference>
<dbReference type="SMART" id="SM00044">
    <property type="entry name" value="CYCc"/>
    <property type="match status" value="1"/>
</dbReference>
<dbReference type="InterPro" id="IPR029787">
    <property type="entry name" value="Nucleotide_cyclase"/>
</dbReference>
<dbReference type="AlphaFoldDB" id="A0AAW5QW55"/>
<dbReference type="Gene3D" id="3.30.450.20">
    <property type="entry name" value="PAS domain"/>
    <property type="match status" value="1"/>
</dbReference>
<organism evidence="2 3">
    <name type="scientific">Microbaculum marinisediminis</name>
    <dbReference type="NCBI Taxonomy" id="2931392"/>
    <lineage>
        <taxon>Bacteria</taxon>
        <taxon>Pseudomonadati</taxon>
        <taxon>Pseudomonadota</taxon>
        <taxon>Alphaproteobacteria</taxon>
        <taxon>Hyphomicrobiales</taxon>
        <taxon>Tepidamorphaceae</taxon>
        <taxon>Microbaculum</taxon>
    </lineage>
</organism>
<accession>A0AAW5QW55</accession>
<gene>
    <name evidence="2" type="ORF">MUB46_01635</name>
</gene>
<dbReference type="Pfam" id="PF12860">
    <property type="entry name" value="PAS_7"/>
    <property type="match status" value="1"/>
</dbReference>
<proteinExistence type="predicted"/>
<feature type="domain" description="Guanylate cyclase" evidence="1">
    <location>
        <begin position="192"/>
        <end position="327"/>
    </location>
</feature>
<evidence type="ECO:0000313" key="2">
    <source>
        <dbReference type="EMBL" id="MCT8970549.1"/>
    </source>
</evidence>
<dbReference type="CDD" id="cd07302">
    <property type="entry name" value="CHD"/>
    <property type="match status" value="1"/>
</dbReference>
<dbReference type="InterPro" id="IPR001054">
    <property type="entry name" value="A/G_cyclase"/>
</dbReference>
<comment type="caution">
    <text evidence="2">The sequence shown here is derived from an EMBL/GenBank/DDBJ whole genome shotgun (WGS) entry which is preliminary data.</text>
</comment>
<keyword evidence="3" id="KW-1185">Reference proteome</keyword>
<dbReference type="Proteomes" id="UP001320898">
    <property type="component" value="Unassembled WGS sequence"/>
</dbReference>
<dbReference type="Pfam" id="PF00211">
    <property type="entry name" value="Guanylate_cyc"/>
    <property type="match status" value="1"/>
</dbReference>